<reference evidence="2" key="3">
    <citation type="submission" date="2018-05" db="EMBL/GenBank/DDBJ databases">
        <authorList>
            <person name="Zorec T.M."/>
            <person name="Hosnjak L."/>
            <person name="Kutnjak D."/>
            <person name="Kusar B."/>
            <person name="Trcko K."/>
            <person name="Kocjan B.J."/>
            <person name="Li Y."/>
            <person name="Krizmaric M."/>
            <person name="Miljkovic J."/>
            <person name="Ravnikar M."/>
            <person name="Poljak M."/>
        </authorList>
    </citation>
    <scope>NUCLEOTIDE SEQUENCE</scope>
    <source>
        <strain evidence="2">MCV2_MB98</strain>
        <strain evidence="3">MCV2_MC313</strain>
        <strain evidence="4">MCV2_MC316</strain>
        <strain evidence="5">MCV2_MC332</strain>
        <strain evidence="6">MCV2_MC515</strain>
    </source>
</reference>
<organismHost>
    <name type="scientific">Homo sapiens</name>
    <name type="common">Human</name>
    <dbReference type="NCBI Taxonomy" id="9606"/>
</organismHost>
<dbReference type="Proteomes" id="UP000317891">
    <property type="component" value="Segment"/>
</dbReference>
<reference evidence="1" key="1">
    <citation type="journal article" date="2017" name="J. Gen. Virol.">
        <title>Recombination events and variability among full-length genomes of co-circulating molluscum contagiosum virus subtypes 1 and 2.</title>
        <authorList>
            <person name="Lopez-Bueno A."/>
            <person name="Parras-Molto M."/>
            <person name="Lopez-Barrantes O."/>
            <person name="Belda S."/>
            <person name="Alejo A."/>
        </authorList>
    </citation>
    <scope>NUCLEOTIDE SEQUENCE</scope>
    <source>
        <strain evidence="1">Madrid 2016_1</strain>
    </source>
</reference>
<evidence type="ECO:0000313" key="2">
    <source>
        <dbReference type="EMBL" id="AYO87706.1"/>
    </source>
</evidence>
<gene>
    <name evidence="1" type="primary">MC071R</name>
</gene>
<dbReference type="EMBL" id="KY040274">
    <property type="protein sequence ID" value="AQY16644.1"/>
    <property type="molecule type" value="Genomic_DNA"/>
</dbReference>
<dbReference type="EMBL" id="MH320549">
    <property type="protein sequence ID" value="AYO87876.1"/>
    <property type="molecule type" value="Genomic_DNA"/>
</dbReference>
<evidence type="ECO:0000313" key="6">
    <source>
        <dbReference type="EMBL" id="AYO89094.1"/>
    </source>
</evidence>
<dbReference type="Proteomes" id="UP000320664">
    <property type="component" value="Segment"/>
</dbReference>
<dbReference type="Proteomes" id="UP000320816">
    <property type="component" value="Segment"/>
</dbReference>
<dbReference type="Proteomes" id="UP000319755">
    <property type="component" value="Genome"/>
</dbReference>
<dbReference type="EMBL" id="MH320551">
    <property type="protein sequence ID" value="AYO88216.1"/>
    <property type="molecule type" value="Genomic_DNA"/>
</dbReference>
<accession>A0A1S7DLQ5</accession>
<proteinExistence type="predicted"/>
<dbReference type="EMBL" id="MH320550">
    <property type="protein sequence ID" value="AYO88046.1"/>
    <property type="molecule type" value="Genomic_DNA"/>
</dbReference>
<evidence type="ECO:0000313" key="5">
    <source>
        <dbReference type="EMBL" id="AYO88216.1"/>
    </source>
</evidence>
<dbReference type="EMBL" id="MH320548">
    <property type="protein sequence ID" value="AYO87706.1"/>
    <property type="molecule type" value="Genomic_DNA"/>
</dbReference>
<dbReference type="EMBL" id="MH320556">
    <property type="protein sequence ID" value="AYO89094.1"/>
    <property type="molecule type" value="Genomic_DNA"/>
</dbReference>
<reference evidence="2" key="2">
    <citation type="journal article" date="2018" name="Viruses">
        <title>New Insights into the Evolutionary and Genomic Landscape of Molluscum Contagiosum Virus (MCV) based on Nine MCV1 and Six MCV2 Complete Genome Sequences.</title>
        <authorList>
            <person name="Zorec T."/>
            <person name="Kutnjak D."/>
            <person name="Hosnjak L."/>
            <person name="Kusar B."/>
            <person name="Trcko K."/>
            <person name="Kocjan B."/>
            <person name="Li Y."/>
            <person name="Krizmaric M."/>
            <person name="Miljkovic J."/>
            <person name="Ravnikar M."/>
            <person name="Poljak M."/>
        </authorList>
    </citation>
    <scope>NUCLEOTIDE SEQUENCE [LARGE SCALE GENOMIC DNA]</scope>
    <source>
        <strain evidence="2">MCV2_MB98</strain>
        <strain evidence="3">MCV2_MC313</strain>
        <strain evidence="4">MCV2_MC316</strain>
        <strain evidence="5">MCV2_MC332</strain>
        <strain evidence="6">MCV2_MC515</strain>
    </source>
</reference>
<evidence type="ECO:0000313" key="1">
    <source>
        <dbReference type="EMBL" id="AQY16644.1"/>
    </source>
</evidence>
<dbReference type="Proteomes" id="UP000317568">
    <property type="component" value="Genome"/>
</dbReference>
<organism evidence="1">
    <name type="scientific">Molluscum contagiosum virus subtype 2</name>
    <name type="common">MOCV</name>
    <name type="synonym">MCVII</name>
    <dbReference type="NCBI Taxonomy" id="10281"/>
    <lineage>
        <taxon>Viruses</taxon>
        <taxon>Varidnaviria</taxon>
        <taxon>Bamfordvirae</taxon>
        <taxon>Nucleocytoviricota</taxon>
        <taxon>Pokkesviricetes</taxon>
        <taxon>Chitovirales</taxon>
        <taxon>Poxviridae</taxon>
        <taxon>Chordopoxvirinae</taxon>
        <taxon>Molluscipoxvirus</taxon>
        <taxon>Molluscipoxvirus molluscum</taxon>
        <taxon>Molluscum contagiosum virus</taxon>
    </lineage>
</organism>
<sequence length="100" mass="11185">MEDGAGAPDFGYDGDEGANRERITNKTLAVRYVARSELFPFLGNARALADVLVPTPQEMRLFREVLGEQCDAARLQVARIYRRLRYVPRGGATRVERADA</sequence>
<dbReference type="Proteomes" id="UP000315637">
    <property type="component" value="Segment"/>
</dbReference>
<evidence type="ECO:0000313" key="3">
    <source>
        <dbReference type="EMBL" id="AYO87876.1"/>
    </source>
</evidence>
<evidence type="ECO:0000313" key="4">
    <source>
        <dbReference type="EMBL" id="AYO88046.1"/>
    </source>
</evidence>
<name>A0A1S7DLQ5_MCV2</name>
<protein>
    <submittedName>
        <fullName evidence="1">MC071</fullName>
    </submittedName>
</protein>